<name>A0A645DM25_9ZZZZ</name>
<evidence type="ECO:0000313" key="1">
    <source>
        <dbReference type="EMBL" id="MPM90504.1"/>
    </source>
</evidence>
<accession>A0A645DM25</accession>
<organism evidence="1">
    <name type="scientific">bioreactor metagenome</name>
    <dbReference type="NCBI Taxonomy" id="1076179"/>
    <lineage>
        <taxon>unclassified sequences</taxon>
        <taxon>metagenomes</taxon>
        <taxon>ecological metagenomes</taxon>
    </lineage>
</organism>
<comment type="caution">
    <text evidence="1">The sequence shown here is derived from an EMBL/GenBank/DDBJ whole genome shotgun (WGS) entry which is preliminary data.</text>
</comment>
<proteinExistence type="predicted"/>
<dbReference type="EMBL" id="VSSQ01037736">
    <property type="protein sequence ID" value="MPM90504.1"/>
    <property type="molecule type" value="Genomic_DNA"/>
</dbReference>
<dbReference type="AlphaFoldDB" id="A0A645DM25"/>
<gene>
    <name evidence="1" type="ORF">SDC9_137625</name>
</gene>
<reference evidence="1" key="1">
    <citation type="submission" date="2019-08" db="EMBL/GenBank/DDBJ databases">
        <authorList>
            <person name="Kucharzyk K."/>
            <person name="Murdoch R.W."/>
            <person name="Higgins S."/>
            <person name="Loffler F."/>
        </authorList>
    </citation>
    <scope>NUCLEOTIDE SEQUENCE</scope>
</reference>
<protein>
    <submittedName>
        <fullName evidence="1">Uncharacterized protein</fullName>
    </submittedName>
</protein>
<sequence>MCMSYFDVVAKDFIVSNFKGTNTSIISLASFQVLDPLLAITGYLVQII</sequence>